<evidence type="ECO:0000313" key="3">
    <source>
        <dbReference type="Proteomes" id="UP000183144"/>
    </source>
</evidence>
<dbReference type="EMBL" id="MNUI01000054">
    <property type="protein sequence ID" value="OIN88819.1"/>
    <property type="molecule type" value="Genomic_DNA"/>
</dbReference>
<accession>A0A1J4RN46</accession>
<comment type="caution">
    <text evidence="2">The sequence shown here is derived from an EMBL/GenBank/DDBJ whole genome shotgun (WGS) entry which is preliminary data.</text>
</comment>
<dbReference type="InterPro" id="IPR029057">
    <property type="entry name" value="PRTase-like"/>
</dbReference>
<reference evidence="2 3" key="1">
    <citation type="journal article" date="2016" name="Environ. Microbiol.">
        <title>Genomic resolution of a cold subsurface aquifer community provides metabolic insights for novel microbes adapted to high CO concentrations.</title>
        <authorList>
            <person name="Probst A.J."/>
            <person name="Castelle C.J."/>
            <person name="Singh A."/>
            <person name="Brown C.T."/>
            <person name="Anantharaman K."/>
            <person name="Sharon I."/>
            <person name="Hug L.A."/>
            <person name="Burstein D."/>
            <person name="Emerson J.B."/>
            <person name="Thomas B.C."/>
            <person name="Banfield J.F."/>
        </authorList>
    </citation>
    <scope>NUCLEOTIDE SEQUENCE [LARGE SCALE GENOMIC DNA]</scope>
    <source>
        <strain evidence="2">CG1_02_47_37</strain>
    </source>
</reference>
<evidence type="ECO:0000313" key="2">
    <source>
        <dbReference type="EMBL" id="OIN88819.1"/>
    </source>
</evidence>
<sequence length="159" mass="17021">MFVDRVDAGQKLAEIVVKKIHGKGLVLGIPRGGVVVAEIVADKLGWPLQVIRAKKIAAPFNPELAVGAKVGPSLPKLAGVKQAVLVDDGVATGYTMEAAIKYLQGSSLKVIVAVPVAAKDSADRLKKLVDQWICLYEPEDLMAVGQFYREFEQVNLSAN</sequence>
<dbReference type="AlphaFoldDB" id="A0A1J4RN46"/>
<evidence type="ECO:0000259" key="1">
    <source>
        <dbReference type="Pfam" id="PF00156"/>
    </source>
</evidence>
<dbReference type="Gene3D" id="3.40.50.2020">
    <property type="match status" value="2"/>
</dbReference>
<dbReference type="InterPro" id="IPR000836">
    <property type="entry name" value="PRTase_dom"/>
</dbReference>
<dbReference type="Proteomes" id="UP000183144">
    <property type="component" value="Unassembled WGS sequence"/>
</dbReference>
<dbReference type="CDD" id="cd06223">
    <property type="entry name" value="PRTases_typeI"/>
    <property type="match status" value="1"/>
</dbReference>
<dbReference type="SUPFAM" id="SSF53271">
    <property type="entry name" value="PRTase-like"/>
    <property type="match status" value="1"/>
</dbReference>
<organism evidence="2 3">
    <name type="scientific">Candidatus Beckwithbacteria bacterium CG1_02_47_37</name>
    <dbReference type="NCBI Taxonomy" id="1805034"/>
    <lineage>
        <taxon>Bacteria</taxon>
        <taxon>Candidatus Beckwithiibacteriota</taxon>
    </lineage>
</organism>
<gene>
    <name evidence="2" type="ORF">AUJ59_03240</name>
</gene>
<feature type="domain" description="Phosphoribosyltransferase" evidence="1">
    <location>
        <begin position="24"/>
        <end position="129"/>
    </location>
</feature>
<dbReference type="STRING" id="1805034.AUJ59_03240"/>
<dbReference type="Pfam" id="PF00156">
    <property type="entry name" value="Pribosyltran"/>
    <property type="match status" value="1"/>
</dbReference>
<proteinExistence type="predicted"/>
<name>A0A1J4RN46_9BACT</name>
<dbReference type="Gene3D" id="3.30.1310.20">
    <property type="entry name" value="PRTase-like"/>
    <property type="match status" value="1"/>
</dbReference>
<protein>
    <recommendedName>
        <fullName evidence="1">Phosphoribosyltransferase domain-containing protein</fullName>
    </recommendedName>
</protein>